<name>A0A4R3N3J0_9BACI</name>
<dbReference type="InterPro" id="IPR015424">
    <property type="entry name" value="PyrdxlP-dep_Trfase"/>
</dbReference>
<gene>
    <name evidence="12" type="ORF">EDD68_10726</name>
</gene>
<dbReference type="SUPFAM" id="SSF53383">
    <property type="entry name" value="PLP-dependent transferases"/>
    <property type="match status" value="1"/>
</dbReference>
<evidence type="ECO:0000256" key="2">
    <source>
        <dbReference type="ARBA" id="ARBA00009236"/>
    </source>
</evidence>
<dbReference type="GO" id="GO:0008453">
    <property type="term" value="F:alanine-glyoxylate transaminase activity"/>
    <property type="evidence" value="ECO:0007669"/>
    <property type="project" value="TreeGrafter"/>
</dbReference>
<proteinExistence type="inferred from homology"/>
<dbReference type="PANTHER" id="PTHR21152:SF40">
    <property type="entry name" value="ALANINE--GLYOXYLATE AMINOTRANSFERASE"/>
    <property type="match status" value="1"/>
</dbReference>
<evidence type="ECO:0000256" key="3">
    <source>
        <dbReference type="ARBA" id="ARBA00022576"/>
    </source>
</evidence>
<dbReference type="InterPro" id="IPR015422">
    <property type="entry name" value="PyrdxlP-dep_Trfase_small"/>
</dbReference>
<dbReference type="Gene3D" id="3.90.1150.10">
    <property type="entry name" value="Aspartate Aminotransferase, domain 1"/>
    <property type="match status" value="1"/>
</dbReference>
<dbReference type="InterPro" id="IPR015421">
    <property type="entry name" value="PyrdxlP-dep_Trfase_major"/>
</dbReference>
<evidence type="ECO:0000256" key="6">
    <source>
        <dbReference type="PIRSR" id="PIRSR000524-1"/>
    </source>
</evidence>
<dbReference type="PROSITE" id="PS00595">
    <property type="entry name" value="AA_TRANSFER_CLASS_5"/>
    <property type="match status" value="1"/>
</dbReference>
<dbReference type="InterPro" id="IPR024169">
    <property type="entry name" value="SP_NH2Trfase/AEP_transaminase"/>
</dbReference>
<evidence type="ECO:0000256" key="7">
    <source>
        <dbReference type="PIRSR" id="PIRSR000524-50"/>
    </source>
</evidence>
<feature type="domain" description="Aminotransferase class V" evidence="11">
    <location>
        <begin position="28"/>
        <end position="328"/>
    </location>
</feature>
<dbReference type="RefSeq" id="WP_132371501.1">
    <property type="nucleotide sequence ID" value="NZ_SMAN01000007.1"/>
</dbReference>
<comment type="cofactor">
    <cofactor evidence="1 7 9">
        <name>pyridoxal 5'-phosphate</name>
        <dbReference type="ChEBI" id="CHEBI:597326"/>
    </cofactor>
</comment>
<dbReference type="AlphaFoldDB" id="A0A4R3N3J0"/>
<evidence type="ECO:0000256" key="1">
    <source>
        <dbReference type="ARBA" id="ARBA00001933"/>
    </source>
</evidence>
<sequence>MLPDQKLLRIPGPTPIPPSVKQAMSRPMIGHRSQEASELIQSIRPGLGPLFGTKEEVMIVTGSGTSGLETAVVNAAAPDDEVLVIVTGAFGDRFAKICEAYDLKTHRMDVEWGKAARPEQVEQYLKSHPDIRVVFATFCETSTGVLNPIGEIGKVVQHSSDALFVVDGVSAIGGVEANMDDWGVDIFVTGSQKALMLPAGLALIAVSERAWKKIESNPQHRFYLDLKKYKEKIEGNSTPFTPALSLLFGLRQVLELFEEEGLKQVFNRHKLMMNMTREAFRALQLPLFTSDQDASPTVTAVQPDRFSAEEFRQVIRKEFGLSVAGGQQDLKGQIFRVGHMGYSSPADVLQTISLVEIGLKTIGARFDFGQGVAAAQQVYTNWREQ</sequence>
<evidence type="ECO:0000256" key="4">
    <source>
        <dbReference type="ARBA" id="ARBA00022679"/>
    </source>
</evidence>
<evidence type="ECO:0000256" key="5">
    <source>
        <dbReference type="ARBA" id="ARBA00022898"/>
    </source>
</evidence>
<keyword evidence="5 7" id="KW-0663">Pyridoxal phosphate</keyword>
<dbReference type="GO" id="GO:0004760">
    <property type="term" value="F:L-serine-pyruvate transaminase activity"/>
    <property type="evidence" value="ECO:0007669"/>
    <property type="project" value="TreeGrafter"/>
</dbReference>
<reference evidence="12 13" key="1">
    <citation type="submission" date="2019-03" db="EMBL/GenBank/DDBJ databases">
        <title>Genomic Encyclopedia of Type Strains, Phase IV (KMG-IV): sequencing the most valuable type-strain genomes for metagenomic binning, comparative biology and taxonomic classification.</title>
        <authorList>
            <person name="Goeker M."/>
        </authorList>
    </citation>
    <scope>NUCLEOTIDE SEQUENCE [LARGE SCALE GENOMIC DNA]</scope>
    <source>
        <strain evidence="12 13">DSM 25894</strain>
    </source>
</reference>
<feature type="binding site" evidence="6">
    <location>
        <position position="336"/>
    </location>
    <ligand>
        <name>substrate</name>
    </ligand>
</feature>
<dbReference type="Proteomes" id="UP000294650">
    <property type="component" value="Unassembled WGS sequence"/>
</dbReference>
<keyword evidence="4 12" id="KW-0808">Transferase</keyword>
<feature type="modified residue" description="N6-(pyridoxal phosphate)lysine" evidence="7">
    <location>
        <position position="193"/>
    </location>
</feature>
<evidence type="ECO:0000313" key="13">
    <source>
        <dbReference type="Proteomes" id="UP000294650"/>
    </source>
</evidence>
<evidence type="ECO:0000313" key="12">
    <source>
        <dbReference type="EMBL" id="TCT23314.1"/>
    </source>
</evidence>
<protein>
    <submittedName>
        <fullName evidence="12">Aspartate aminotransferase-like enzyme</fullName>
    </submittedName>
</protein>
<feature type="region of interest" description="Disordered" evidence="10">
    <location>
        <begin position="1"/>
        <end position="22"/>
    </location>
</feature>
<evidence type="ECO:0000259" key="11">
    <source>
        <dbReference type="Pfam" id="PF00266"/>
    </source>
</evidence>
<dbReference type="EMBL" id="SMAN01000007">
    <property type="protein sequence ID" value="TCT23314.1"/>
    <property type="molecule type" value="Genomic_DNA"/>
</dbReference>
<dbReference type="PANTHER" id="PTHR21152">
    <property type="entry name" value="AMINOTRANSFERASE CLASS V"/>
    <property type="match status" value="1"/>
</dbReference>
<evidence type="ECO:0000256" key="10">
    <source>
        <dbReference type="SAM" id="MobiDB-lite"/>
    </source>
</evidence>
<organism evidence="12 13">
    <name type="scientific">Melghiribacillus thermohalophilus</name>
    <dbReference type="NCBI Taxonomy" id="1324956"/>
    <lineage>
        <taxon>Bacteria</taxon>
        <taxon>Bacillati</taxon>
        <taxon>Bacillota</taxon>
        <taxon>Bacilli</taxon>
        <taxon>Bacillales</taxon>
        <taxon>Bacillaceae</taxon>
        <taxon>Melghiribacillus</taxon>
    </lineage>
</organism>
<dbReference type="FunFam" id="3.40.640.10:FF:000027">
    <property type="entry name" value="Serine--pyruvate aminotransferase, mitochondrial"/>
    <property type="match status" value="1"/>
</dbReference>
<dbReference type="Gene3D" id="3.40.640.10">
    <property type="entry name" value="Type I PLP-dependent aspartate aminotransferase-like (Major domain)"/>
    <property type="match status" value="1"/>
</dbReference>
<keyword evidence="13" id="KW-1185">Reference proteome</keyword>
<dbReference type="Pfam" id="PF00266">
    <property type="entry name" value="Aminotran_5"/>
    <property type="match status" value="1"/>
</dbReference>
<comment type="similarity">
    <text evidence="2 8">Belongs to the class-V pyridoxal-phosphate-dependent aminotransferase family.</text>
</comment>
<dbReference type="InterPro" id="IPR000192">
    <property type="entry name" value="Aminotrans_V_dom"/>
</dbReference>
<dbReference type="InterPro" id="IPR020578">
    <property type="entry name" value="Aminotrans_V_PyrdxlP_BS"/>
</dbReference>
<comment type="caution">
    <text evidence="12">The sequence shown here is derived from an EMBL/GenBank/DDBJ whole genome shotgun (WGS) entry which is preliminary data.</text>
</comment>
<dbReference type="GO" id="GO:0019265">
    <property type="term" value="P:glycine biosynthetic process, by transamination of glyoxylate"/>
    <property type="evidence" value="ECO:0007669"/>
    <property type="project" value="TreeGrafter"/>
</dbReference>
<dbReference type="PIRSF" id="PIRSF000524">
    <property type="entry name" value="SPT"/>
    <property type="match status" value="1"/>
</dbReference>
<keyword evidence="3 12" id="KW-0032">Aminotransferase</keyword>
<evidence type="ECO:0000256" key="8">
    <source>
        <dbReference type="RuleBase" id="RU004075"/>
    </source>
</evidence>
<evidence type="ECO:0000256" key="9">
    <source>
        <dbReference type="RuleBase" id="RU004504"/>
    </source>
</evidence>
<dbReference type="OrthoDB" id="389074at2"/>
<accession>A0A4R3N3J0</accession>